<keyword evidence="1" id="KW-0175">Coiled coil</keyword>
<dbReference type="Gene3D" id="3.30.930.10">
    <property type="entry name" value="Bira Bifunctional Protein, Domain 2"/>
    <property type="match status" value="1"/>
</dbReference>
<evidence type="ECO:0000256" key="1">
    <source>
        <dbReference type="SAM" id="Coils"/>
    </source>
</evidence>
<organism evidence="2">
    <name type="scientific">Mesocestoides corti</name>
    <name type="common">Flatworm</name>
    <dbReference type="NCBI Taxonomy" id="53468"/>
    <lineage>
        <taxon>Eukaryota</taxon>
        <taxon>Metazoa</taxon>
        <taxon>Spiralia</taxon>
        <taxon>Lophotrochozoa</taxon>
        <taxon>Platyhelminthes</taxon>
        <taxon>Cestoda</taxon>
        <taxon>Eucestoda</taxon>
        <taxon>Cyclophyllidea</taxon>
        <taxon>Mesocestoididae</taxon>
        <taxon>Mesocestoides</taxon>
    </lineage>
</organism>
<dbReference type="WBParaSite" id="MCU_006133-RA">
    <property type="protein sequence ID" value="MCU_006133-RA"/>
    <property type="gene ID" value="MCU_006133"/>
</dbReference>
<sequence>MIVKQVYCRSWAKVVTSRYFSKCTSTPVLPKGSFLHRINEHFTPIAEADPEFDIAALARSVERRGLTEVFPSEYLERLDKQARDIRAYEKELQHIEARRLRLHDEYQEASSSGNAALQDQLRAASKLIKKEKNKLKELHRTLAFNVMEDLLKLPNRLREAECSLPPETLFSQTSTPTSLQDAIRATDLDTSIVNKDCGTYYTGKLADFRHEMSRLLAVISGEVEKAMGTPALRCSLSDFVRLPVAEACAWTPSLDEVIQIQHTKDDVIIPKPGDQPLINPYTRLCLVGSASLAAFAGSFFNGCLNKEARLPLRFLTVGNIYNYGPPSRQMSYPFKQTLQISFFGLDSDEYSSAATCDNLVTVIGKFWSRAQPHWNLRLHTVSVGELRKCEMSRWRLALAEPGKPEVELASVSLLGDWVSRRAAFKLETGGFPFMVFGSLVNFESLLSAIRTSGVYIPTSQ</sequence>
<proteinExistence type="predicted"/>
<feature type="coiled-coil region" evidence="1">
    <location>
        <begin position="78"/>
        <end position="141"/>
    </location>
</feature>
<protein>
    <submittedName>
        <fullName evidence="2">Seryl-tRNA synthetase</fullName>
    </submittedName>
</protein>
<accession>A0A5K3F832</accession>
<reference evidence="2" key="1">
    <citation type="submission" date="2019-11" db="UniProtKB">
        <authorList>
            <consortium name="WormBaseParasite"/>
        </authorList>
    </citation>
    <scope>IDENTIFICATION</scope>
</reference>
<name>A0A5K3F832_MESCO</name>
<dbReference type="AlphaFoldDB" id="A0A5K3F832"/>
<dbReference type="InterPro" id="IPR045864">
    <property type="entry name" value="aa-tRNA-synth_II/BPL/LPL"/>
</dbReference>
<evidence type="ECO:0000313" key="2">
    <source>
        <dbReference type="WBParaSite" id="MCU_006133-RA"/>
    </source>
</evidence>